<name>A0ABQ2QS75_9ACTN</name>
<protein>
    <submittedName>
        <fullName evidence="2">Uncharacterized protein</fullName>
    </submittedName>
</protein>
<dbReference type="Proteomes" id="UP000611554">
    <property type="component" value="Unassembled WGS sequence"/>
</dbReference>
<reference evidence="3" key="1">
    <citation type="journal article" date="2019" name="Int. J. Syst. Evol. Microbiol.">
        <title>The Global Catalogue of Microorganisms (GCM) 10K type strain sequencing project: providing services to taxonomists for standard genome sequencing and annotation.</title>
        <authorList>
            <consortium name="The Broad Institute Genomics Platform"/>
            <consortium name="The Broad Institute Genome Sequencing Center for Infectious Disease"/>
            <person name="Wu L."/>
            <person name="Ma J."/>
        </authorList>
    </citation>
    <scope>NUCLEOTIDE SEQUENCE [LARGE SCALE GENOMIC DNA]</scope>
    <source>
        <strain evidence="3">JCM 3115</strain>
    </source>
</reference>
<keyword evidence="3" id="KW-1185">Reference proteome</keyword>
<evidence type="ECO:0000256" key="1">
    <source>
        <dbReference type="SAM" id="MobiDB-lite"/>
    </source>
</evidence>
<proteinExistence type="predicted"/>
<evidence type="ECO:0000313" key="2">
    <source>
        <dbReference type="EMBL" id="GGP90969.1"/>
    </source>
</evidence>
<dbReference type="EMBL" id="BMQJ01000004">
    <property type="protein sequence ID" value="GGP90969.1"/>
    <property type="molecule type" value="Genomic_DNA"/>
</dbReference>
<feature type="region of interest" description="Disordered" evidence="1">
    <location>
        <begin position="99"/>
        <end position="118"/>
    </location>
</feature>
<organism evidence="2 3">
    <name type="scientific">Streptosporangium pseudovulgare</name>
    <dbReference type="NCBI Taxonomy" id="35765"/>
    <lineage>
        <taxon>Bacteria</taxon>
        <taxon>Bacillati</taxon>
        <taxon>Actinomycetota</taxon>
        <taxon>Actinomycetes</taxon>
        <taxon>Streptosporangiales</taxon>
        <taxon>Streptosporangiaceae</taxon>
        <taxon>Streptosporangium</taxon>
    </lineage>
</organism>
<comment type="caution">
    <text evidence="2">The sequence shown here is derived from an EMBL/GenBank/DDBJ whole genome shotgun (WGS) entry which is preliminary data.</text>
</comment>
<evidence type="ECO:0000313" key="3">
    <source>
        <dbReference type="Proteomes" id="UP000611554"/>
    </source>
</evidence>
<sequence>MAHSATAGRAAGAALAVLLLAGCSDQLGDRGGKNGAPPDRIGDVDYVEVFRNADNFPNIARICVEGLAFASTSSGSRGEDGVANPALIRVPEWDARCASHAKSAPGSGASPLPTSSPG</sequence>
<gene>
    <name evidence="2" type="ORF">GCM10010140_20840</name>
</gene>
<accession>A0ABQ2QS75</accession>
<dbReference type="RefSeq" id="WP_229811123.1">
    <property type="nucleotide sequence ID" value="NZ_BMQJ01000004.1"/>
</dbReference>